<proteinExistence type="predicted"/>
<dbReference type="PANTHER" id="PTHR43649">
    <property type="entry name" value="ARABINOSE-BINDING PROTEIN-RELATED"/>
    <property type="match status" value="1"/>
</dbReference>
<evidence type="ECO:0000256" key="1">
    <source>
        <dbReference type="SAM" id="SignalP"/>
    </source>
</evidence>
<dbReference type="Pfam" id="PF01547">
    <property type="entry name" value="SBP_bac_1"/>
    <property type="match status" value="1"/>
</dbReference>
<dbReference type="SUPFAM" id="SSF53850">
    <property type="entry name" value="Periplasmic binding protein-like II"/>
    <property type="match status" value="1"/>
</dbReference>
<protein>
    <submittedName>
        <fullName evidence="2">ABC-type sugar transport system, periplasmic component</fullName>
    </submittedName>
</protein>
<sequence>MKKLACLLLAGIISVSMLAGCGSEEKAAQNSSASQSTAPQTAAQTSDNTPVTVKFANWGMSEAATKPVFEQIAESYKALHPNTTIEYVGIPYGDIKQQTFVMAASGNAPDIIQTHTAWFSTYATSDIVEPLDDLLGKEYIDDIIDSYKADYTYNGKLMGIPWAPSPYVLYYNKEIFKKAGLDPEAPPKTYDEMLDMARTISKVKADDGNKIYGFGEATDKLPINGLVALRNIYSFNGSVYDKDSKVNVNTPEVIETLKFYQTISNEGLSPAGAKLKDLRNLFSIGQLGMYMDGYYGKAVFRNLSGKGEAYDKVWGVALVPVNKTGKSVSIGEAHGLVISKDSKVKTQAADILKYITSKEMITQYHKSNDVLSARKSLSADPDLNDSDFARICVEQLNSYIQPLPANNPGMEQGYLEIATALQRVTVGKEEPAKVAQDLDAKLKGLLK</sequence>
<reference evidence="2 3" key="1">
    <citation type="journal article" date="2013" name="Genome Announc.">
        <title>Draft Genome Sequence of the Cellulolytic, Mesophilic, Anaerobic Bacterium Clostridium termitidis Strain CT1112 (DSM 5398).</title>
        <authorList>
            <person name="Lal S."/>
            <person name="Ramachandran U."/>
            <person name="Zhang X."/>
            <person name="Munir R."/>
            <person name="Sparling R."/>
            <person name="Levin D.B."/>
        </authorList>
    </citation>
    <scope>NUCLEOTIDE SEQUENCE [LARGE SCALE GENOMIC DNA]</scope>
    <source>
        <strain evidence="2 3">CT1112</strain>
    </source>
</reference>
<accession>S0FEX3</accession>
<dbReference type="AlphaFoldDB" id="S0FEX3"/>
<keyword evidence="3" id="KW-1185">Reference proteome</keyword>
<dbReference type="CDD" id="cd13585">
    <property type="entry name" value="PBP2_TMBP_like"/>
    <property type="match status" value="1"/>
</dbReference>
<dbReference type="PATRIC" id="fig|1195236.3.peg.5527"/>
<feature type="chain" id="PRO_5039551380" evidence="1">
    <location>
        <begin position="20"/>
        <end position="447"/>
    </location>
</feature>
<dbReference type="EMBL" id="AORV01000078">
    <property type="protein sequence ID" value="EMS68975.1"/>
    <property type="molecule type" value="Genomic_DNA"/>
</dbReference>
<keyword evidence="2" id="KW-0813">Transport</keyword>
<dbReference type="Proteomes" id="UP000014155">
    <property type="component" value="Unassembled WGS sequence"/>
</dbReference>
<comment type="caution">
    <text evidence="2">The sequence shown here is derived from an EMBL/GenBank/DDBJ whole genome shotgun (WGS) entry which is preliminary data.</text>
</comment>
<feature type="signal peptide" evidence="1">
    <location>
        <begin position="1"/>
        <end position="19"/>
    </location>
</feature>
<dbReference type="STRING" id="1195236.CTER_5392"/>
<dbReference type="InterPro" id="IPR006059">
    <property type="entry name" value="SBP"/>
</dbReference>
<dbReference type="PROSITE" id="PS51257">
    <property type="entry name" value="PROKAR_LIPOPROTEIN"/>
    <property type="match status" value="1"/>
</dbReference>
<dbReference type="Gene3D" id="3.40.190.10">
    <property type="entry name" value="Periplasmic binding protein-like II"/>
    <property type="match status" value="1"/>
</dbReference>
<keyword evidence="1" id="KW-0732">Signal</keyword>
<evidence type="ECO:0000313" key="3">
    <source>
        <dbReference type="Proteomes" id="UP000014155"/>
    </source>
</evidence>
<organism evidence="2 3">
    <name type="scientific">Ruminiclostridium cellobioparum subsp. termitidis CT1112</name>
    <dbReference type="NCBI Taxonomy" id="1195236"/>
    <lineage>
        <taxon>Bacteria</taxon>
        <taxon>Bacillati</taxon>
        <taxon>Bacillota</taxon>
        <taxon>Clostridia</taxon>
        <taxon>Eubacteriales</taxon>
        <taxon>Oscillospiraceae</taxon>
        <taxon>Ruminiclostridium</taxon>
    </lineage>
</organism>
<keyword evidence="2" id="KW-0762">Sugar transport</keyword>
<evidence type="ECO:0000313" key="2">
    <source>
        <dbReference type="EMBL" id="EMS68975.1"/>
    </source>
</evidence>
<dbReference type="InterPro" id="IPR050490">
    <property type="entry name" value="Bact_solute-bd_prot1"/>
</dbReference>
<dbReference type="eggNOG" id="COG1653">
    <property type="taxonomic scope" value="Bacteria"/>
</dbReference>
<name>S0FEX3_RUMCE</name>
<dbReference type="RefSeq" id="WP_004631065.1">
    <property type="nucleotide sequence ID" value="NZ_AORV01000078.1"/>
</dbReference>
<gene>
    <name evidence="2" type="ORF">CTER_5392</name>
</gene>
<dbReference type="PANTHER" id="PTHR43649:SF12">
    <property type="entry name" value="DIACETYLCHITOBIOSE BINDING PROTEIN DASA"/>
    <property type="match status" value="1"/>
</dbReference>